<dbReference type="GO" id="GO:0005829">
    <property type="term" value="C:cytosol"/>
    <property type="evidence" value="ECO:0007669"/>
    <property type="project" value="TreeGrafter"/>
</dbReference>
<evidence type="ECO:0000313" key="6">
    <source>
        <dbReference type="Proteomes" id="UP000248790"/>
    </source>
</evidence>
<name>A0A327WTY3_LARAB</name>
<keyword evidence="6" id="KW-1185">Reference proteome</keyword>
<evidence type="ECO:0000256" key="3">
    <source>
        <dbReference type="ARBA" id="ARBA00022737"/>
    </source>
</evidence>
<dbReference type="AlphaFoldDB" id="A0A327WTY3"/>
<keyword evidence="2 5" id="KW-0808">Transferase</keyword>
<comment type="similarity">
    <text evidence="1">Belongs to the transferase hexapeptide repeat family.</text>
</comment>
<organism evidence="5 6">
    <name type="scientific">Larkinella arboricola</name>
    <dbReference type="NCBI Taxonomy" id="643671"/>
    <lineage>
        <taxon>Bacteria</taxon>
        <taxon>Pseudomonadati</taxon>
        <taxon>Bacteroidota</taxon>
        <taxon>Cytophagia</taxon>
        <taxon>Cytophagales</taxon>
        <taxon>Spirosomataceae</taxon>
        <taxon>Larkinella</taxon>
    </lineage>
</organism>
<dbReference type="InterPro" id="IPR051159">
    <property type="entry name" value="Hexapeptide_acetyltransf"/>
</dbReference>
<evidence type="ECO:0000256" key="2">
    <source>
        <dbReference type="ARBA" id="ARBA00022679"/>
    </source>
</evidence>
<sequence>MTEGIVTSPTVYAQDSPYSSPWTVKQRVKMLLWEYVWTLLCAWTPKPANRWRVFWLKAFGATIYGRPFVHQRARIQIPWNLILHDHACLGDRANAYSLGIIEIREHATVAQEAYLCTGTHAFDQPAMNLITLPILIEPHVFIGARAFIMPGVTIGERAIVGACSVVTKSVRPGTTVKGNPAKA</sequence>
<dbReference type="EMBL" id="QLMC01000004">
    <property type="protein sequence ID" value="RAJ96088.1"/>
    <property type="molecule type" value="Genomic_DNA"/>
</dbReference>
<dbReference type="PROSITE" id="PS00101">
    <property type="entry name" value="HEXAPEP_TRANSFERASES"/>
    <property type="match status" value="1"/>
</dbReference>
<dbReference type="InterPro" id="IPR018357">
    <property type="entry name" value="Hexapep_transf_CS"/>
</dbReference>
<dbReference type="Pfam" id="PF00132">
    <property type="entry name" value="Hexapep"/>
    <property type="match status" value="1"/>
</dbReference>
<dbReference type="SUPFAM" id="SSF51161">
    <property type="entry name" value="Trimeric LpxA-like enzymes"/>
    <property type="match status" value="1"/>
</dbReference>
<dbReference type="PANTHER" id="PTHR23416">
    <property type="entry name" value="SIALIC ACID SYNTHASE-RELATED"/>
    <property type="match status" value="1"/>
</dbReference>
<proteinExistence type="inferred from homology"/>
<gene>
    <name evidence="5" type="ORF">LX87_03838</name>
</gene>
<dbReference type="InterPro" id="IPR001451">
    <property type="entry name" value="Hexapep"/>
</dbReference>
<dbReference type="Proteomes" id="UP000248790">
    <property type="component" value="Unassembled WGS sequence"/>
</dbReference>
<accession>A0A327WTY3</accession>
<dbReference type="GO" id="GO:0008374">
    <property type="term" value="F:O-acyltransferase activity"/>
    <property type="evidence" value="ECO:0007669"/>
    <property type="project" value="TreeGrafter"/>
</dbReference>
<dbReference type="PANTHER" id="PTHR23416:SF23">
    <property type="entry name" value="ACETYLTRANSFERASE C18B11.09C-RELATED"/>
    <property type="match status" value="1"/>
</dbReference>
<evidence type="ECO:0000256" key="1">
    <source>
        <dbReference type="ARBA" id="ARBA00007274"/>
    </source>
</evidence>
<keyword evidence="4" id="KW-0012">Acyltransferase</keyword>
<dbReference type="Gene3D" id="2.160.10.10">
    <property type="entry name" value="Hexapeptide repeat proteins"/>
    <property type="match status" value="1"/>
</dbReference>
<dbReference type="RefSeq" id="WP_111629856.1">
    <property type="nucleotide sequence ID" value="NZ_QLMC01000004.1"/>
</dbReference>
<comment type="caution">
    <text evidence="5">The sequence shown here is derived from an EMBL/GenBank/DDBJ whole genome shotgun (WGS) entry which is preliminary data.</text>
</comment>
<dbReference type="InterPro" id="IPR011004">
    <property type="entry name" value="Trimer_LpxA-like_sf"/>
</dbReference>
<keyword evidence="3" id="KW-0677">Repeat</keyword>
<reference evidence="5 6" key="1">
    <citation type="submission" date="2018-06" db="EMBL/GenBank/DDBJ databases">
        <title>Genomic Encyclopedia of Archaeal and Bacterial Type Strains, Phase II (KMG-II): from individual species to whole genera.</title>
        <authorList>
            <person name="Goeker M."/>
        </authorList>
    </citation>
    <scope>NUCLEOTIDE SEQUENCE [LARGE SCALE GENOMIC DNA]</scope>
    <source>
        <strain evidence="5 6">DSM 21851</strain>
    </source>
</reference>
<dbReference type="OrthoDB" id="9814490at2"/>
<evidence type="ECO:0000256" key="4">
    <source>
        <dbReference type="ARBA" id="ARBA00023315"/>
    </source>
</evidence>
<protein>
    <submittedName>
        <fullName evidence="5">Putative colanic acid biosynthesis acetyltransferase WcaF</fullName>
    </submittedName>
</protein>
<evidence type="ECO:0000313" key="5">
    <source>
        <dbReference type="EMBL" id="RAJ96088.1"/>
    </source>
</evidence>